<dbReference type="PRINTS" id="PR00946">
    <property type="entry name" value="HGSCAVENGER"/>
</dbReference>
<dbReference type="RefSeq" id="WP_418157735.1">
    <property type="nucleotide sequence ID" value="NZ_JBBLZC010000001.1"/>
</dbReference>
<accession>A0ABU8XL32</accession>
<evidence type="ECO:0000313" key="3">
    <source>
        <dbReference type="EMBL" id="MEK0081893.1"/>
    </source>
</evidence>
<dbReference type="Pfam" id="PF00403">
    <property type="entry name" value="HMA"/>
    <property type="match status" value="1"/>
</dbReference>
<dbReference type="CDD" id="cd00371">
    <property type="entry name" value="HMA"/>
    <property type="match status" value="1"/>
</dbReference>
<proteinExistence type="predicted"/>
<feature type="signal peptide" evidence="1">
    <location>
        <begin position="1"/>
        <end position="21"/>
    </location>
</feature>
<dbReference type="EMBL" id="JBBLZC010000001">
    <property type="protein sequence ID" value="MEK0081893.1"/>
    <property type="molecule type" value="Genomic_DNA"/>
</dbReference>
<dbReference type="PROSITE" id="PS50846">
    <property type="entry name" value="HMA_2"/>
    <property type="match status" value="1"/>
</dbReference>
<dbReference type="Gene3D" id="3.30.70.100">
    <property type="match status" value="1"/>
</dbReference>
<feature type="domain" description="HMA" evidence="2">
    <location>
        <begin position="24"/>
        <end position="90"/>
    </location>
</feature>
<organism evidence="3 4">
    <name type="scientific">Benzoatithermus flavus</name>
    <dbReference type="NCBI Taxonomy" id="3108223"/>
    <lineage>
        <taxon>Bacteria</taxon>
        <taxon>Pseudomonadati</taxon>
        <taxon>Pseudomonadota</taxon>
        <taxon>Alphaproteobacteria</taxon>
        <taxon>Geminicoccales</taxon>
        <taxon>Geminicoccaceae</taxon>
        <taxon>Benzoatithermus</taxon>
    </lineage>
</organism>
<feature type="chain" id="PRO_5045255418" evidence="1">
    <location>
        <begin position="22"/>
        <end position="96"/>
    </location>
</feature>
<keyword evidence="4" id="KW-1185">Reference proteome</keyword>
<gene>
    <name evidence="3" type="ORF">U1T56_01920</name>
</gene>
<evidence type="ECO:0000256" key="1">
    <source>
        <dbReference type="SAM" id="SignalP"/>
    </source>
</evidence>
<keyword evidence="1" id="KW-0732">Signal</keyword>
<dbReference type="Proteomes" id="UP001375743">
    <property type="component" value="Unassembled WGS sequence"/>
</dbReference>
<protein>
    <submittedName>
        <fullName evidence="3">Cation transporter</fullName>
    </submittedName>
</protein>
<dbReference type="InterPro" id="IPR001802">
    <property type="entry name" value="MerP/CopZ"/>
</dbReference>
<evidence type="ECO:0000313" key="4">
    <source>
        <dbReference type="Proteomes" id="UP001375743"/>
    </source>
</evidence>
<name>A0ABU8XL32_9PROT</name>
<dbReference type="InterPro" id="IPR006121">
    <property type="entry name" value="HMA_dom"/>
</dbReference>
<evidence type="ECO:0000259" key="2">
    <source>
        <dbReference type="PROSITE" id="PS50846"/>
    </source>
</evidence>
<sequence>MRRIPILAITALGLLPAAGDAAERTVTLAVENMDCAACPYIVHKVMAAVPGVSNVAVSFEHKAAVVTFDDTRTTVEAVAAASANAGFPARPAGAGS</sequence>
<dbReference type="SUPFAM" id="SSF55008">
    <property type="entry name" value="HMA, heavy metal-associated domain"/>
    <property type="match status" value="1"/>
</dbReference>
<reference evidence="3 4" key="1">
    <citation type="submission" date="2024-01" db="EMBL/GenBank/DDBJ databases">
        <title>Multi-omics insights into the function and evolution of sodium benzoate biodegradation pathways in Benzoatithermus flavus gen. nov., sp. nov. from hot spring.</title>
        <authorList>
            <person name="Hu C.-J."/>
            <person name="Li W.-J."/>
        </authorList>
    </citation>
    <scope>NUCLEOTIDE SEQUENCE [LARGE SCALE GENOMIC DNA]</scope>
    <source>
        <strain evidence="3 4">SYSU G07066</strain>
    </source>
</reference>
<dbReference type="InterPro" id="IPR036163">
    <property type="entry name" value="HMA_dom_sf"/>
</dbReference>
<comment type="caution">
    <text evidence="3">The sequence shown here is derived from an EMBL/GenBank/DDBJ whole genome shotgun (WGS) entry which is preliminary data.</text>
</comment>